<dbReference type="GO" id="GO:0010133">
    <property type="term" value="P:L-proline catabolic process to L-glutamate"/>
    <property type="evidence" value="ECO:0007669"/>
    <property type="project" value="TreeGrafter"/>
</dbReference>
<dbReference type="HOGENOM" id="CLU_005391_1_0_0"/>
<evidence type="ECO:0000313" key="10">
    <source>
        <dbReference type="Proteomes" id="UP000007881"/>
    </source>
</evidence>
<evidence type="ECO:0000313" key="9">
    <source>
        <dbReference type="EMBL" id="BAM03917.1"/>
    </source>
</evidence>
<evidence type="ECO:0000256" key="2">
    <source>
        <dbReference type="ARBA" id="ARBA00012884"/>
    </source>
</evidence>
<dbReference type="GO" id="GO:0009898">
    <property type="term" value="C:cytoplasmic side of plasma membrane"/>
    <property type="evidence" value="ECO:0007669"/>
    <property type="project" value="TreeGrafter"/>
</dbReference>
<dbReference type="PROSITE" id="PS00687">
    <property type="entry name" value="ALDEHYDE_DEHYDR_GLU"/>
    <property type="match status" value="1"/>
</dbReference>
<keyword evidence="4" id="KW-0520">NAD</keyword>
<evidence type="ECO:0000259" key="8">
    <source>
        <dbReference type="Pfam" id="PF00171"/>
    </source>
</evidence>
<dbReference type="EC" id="1.2.1.88" evidence="2"/>
<sequence>MAAFTSTDPVTGETLFAGEAADGAAVAAALAAARAAQPGWSAAGTDARAAVLRRFADLARAAAPRLARLIAAEAGKTLADAAAEAGLLAPKADATLAAAAARVVDDFALPNGTVAGLSHRPLGVLAVLGPFNFPVHLPNGQITPALLAGNAVLFKPSERTPASGAFLADLWREAGLPGGVLTCLQGGRDTAVALTDPTREPAVDGVLFTGGRPAGLALAEAYGPFPERMLALELGGNNPVVAHRVDGGDTAAVARLVLASAFATSGQRCTCARRLIVTASAAAVPAAVAEAAGRLTAGHFLDEPATDLGPLIDAPAAEAVLAAEAAWLEAGATPLVRLRQDAGRPAVLRPGVLDVTGVAPPEGLADREVFGPLLTVRRVEGLDEAIAAANATRYGLAAALFTSEPAAFESFRHAVRAGVVNLNTPTTGASGKLPFGGVGHSGNHRPAGSAAIDFCRDPVASLTGTL</sequence>
<evidence type="ECO:0000256" key="5">
    <source>
        <dbReference type="ARBA" id="ARBA00048142"/>
    </source>
</evidence>
<comment type="similarity">
    <text evidence="7">Belongs to the aldehyde dehydrogenase family.</text>
</comment>
<dbReference type="InterPro" id="IPR016162">
    <property type="entry name" value="Ald_DH_N"/>
</dbReference>
<dbReference type="OrthoDB" id="4503395at2"/>
<feature type="active site" evidence="6">
    <location>
        <position position="233"/>
    </location>
</feature>
<accession>I0IF79</accession>
<dbReference type="SUPFAM" id="SSF53720">
    <property type="entry name" value="ALDH-like"/>
    <property type="match status" value="1"/>
</dbReference>
<evidence type="ECO:0000256" key="7">
    <source>
        <dbReference type="RuleBase" id="RU003345"/>
    </source>
</evidence>
<proteinExistence type="inferred from homology"/>
<dbReference type="KEGG" id="phm:PSMK_17580"/>
<dbReference type="RefSeq" id="WP_014437135.1">
    <property type="nucleotide sequence ID" value="NC_017080.1"/>
</dbReference>
<gene>
    <name evidence="9" type="primary">astD</name>
    <name evidence="9" type="ordered locus">PSMK_17580</name>
</gene>
<dbReference type="STRING" id="1142394.PSMK_17580"/>
<comment type="pathway">
    <text evidence="1">Amino-acid degradation; L-proline degradation into L-glutamate; L-glutamate from L-proline: step 2/2.</text>
</comment>
<evidence type="ECO:0000256" key="6">
    <source>
        <dbReference type="PROSITE-ProRule" id="PRU10007"/>
    </source>
</evidence>
<dbReference type="PANTHER" id="PTHR42862:SF1">
    <property type="entry name" value="DELTA-1-PYRROLINE-5-CARBOXYLATE DEHYDROGENASE 2, ISOFORM A-RELATED"/>
    <property type="match status" value="1"/>
</dbReference>
<dbReference type="Gene3D" id="3.40.309.10">
    <property type="entry name" value="Aldehyde Dehydrogenase, Chain A, domain 2"/>
    <property type="match status" value="1"/>
</dbReference>
<name>I0IF79_PHYMF</name>
<organism evidence="9 10">
    <name type="scientific">Phycisphaera mikurensis (strain NBRC 102666 / KCTC 22515 / FYK2301M01)</name>
    <dbReference type="NCBI Taxonomy" id="1142394"/>
    <lineage>
        <taxon>Bacteria</taxon>
        <taxon>Pseudomonadati</taxon>
        <taxon>Planctomycetota</taxon>
        <taxon>Phycisphaerae</taxon>
        <taxon>Phycisphaerales</taxon>
        <taxon>Phycisphaeraceae</taxon>
        <taxon>Phycisphaera</taxon>
    </lineage>
</organism>
<dbReference type="InterPro" id="IPR016161">
    <property type="entry name" value="Ald_DH/histidinol_DH"/>
</dbReference>
<keyword evidence="10" id="KW-1185">Reference proteome</keyword>
<evidence type="ECO:0000256" key="3">
    <source>
        <dbReference type="ARBA" id="ARBA00023002"/>
    </source>
</evidence>
<dbReference type="InterPro" id="IPR015590">
    <property type="entry name" value="Aldehyde_DH_dom"/>
</dbReference>
<evidence type="ECO:0000256" key="4">
    <source>
        <dbReference type="ARBA" id="ARBA00023027"/>
    </source>
</evidence>
<dbReference type="eggNOG" id="COG1012">
    <property type="taxonomic scope" value="Bacteria"/>
</dbReference>
<reference evidence="9 10" key="1">
    <citation type="submission" date="2012-02" db="EMBL/GenBank/DDBJ databases">
        <title>Complete genome sequence of Phycisphaera mikurensis NBRC 102666.</title>
        <authorList>
            <person name="Ankai A."/>
            <person name="Hosoyama A."/>
            <person name="Terui Y."/>
            <person name="Sekine M."/>
            <person name="Fukai R."/>
            <person name="Kato Y."/>
            <person name="Nakamura S."/>
            <person name="Yamada-Narita S."/>
            <person name="Kawakoshi A."/>
            <person name="Fukunaga Y."/>
            <person name="Yamazaki S."/>
            <person name="Fujita N."/>
        </authorList>
    </citation>
    <scope>NUCLEOTIDE SEQUENCE [LARGE SCALE GENOMIC DNA]</scope>
    <source>
        <strain evidence="10">NBRC 102666 / KCTC 22515 / FYK2301M01</strain>
    </source>
</reference>
<comment type="catalytic activity">
    <reaction evidence="5">
        <text>L-glutamate 5-semialdehyde + NAD(+) + H2O = L-glutamate + NADH + 2 H(+)</text>
        <dbReference type="Rhea" id="RHEA:30235"/>
        <dbReference type="ChEBI" id="CHEBI:15377"/>
        <dbReference type="ChEBI" id="CHEBI:15378"/>
        <dbReference type="ChEBI" id="CHEBI:29985"/>
        <dbReference type="ChEBI" id="CHEBI:57540"/>
        <dbReference type="ChEBI" id="CHEBI:57945"/>
        <dbReference type="ChEBI" id="CHEBI:58066"/>
        <dbReference type="EC" id="1.2.1.88"/>
    </reaction>
</comment>
<evidence type="ECO:0000256" key="1">
    <source>
        <dbReference type="ARBA" id="ARBA00004786"/>
    </source>
</evidence>
<feature type="domain" description="Aldehyde dehydrogenase" evidence="8">
    <location>
        <begin position="4"/>
        <end position="455"/>
    </location>
</feature>
<dbReference type="InterPro" id="IPR050485">
    <property type="entry name" value="Proline_metab_enzyme"/>
</dbReference>
<dbReference type="InterPro" id="IPR029510">
    <property type="entry name" value="Ald_DH_CS_GLU"/>
</dbReference>
<dbReference type="EMBL" id="AP012338">
    <property type="protein sequence ID" value="BAM03917.1"/>
    <property type="molecule type" value="Genomic_DNA"/>
</dbReference>
<dbReference type="Pfam" id="PF00171">
    <property type="entry name" value="Aldedh"/>
    <property type="match status" value="1"/>
</dbReference>
<dbReference type="InterPro" id="IPR016160">
    <property type="entry name" value="Ald_DH_CS_CYS"/>
</dbReference>
<dbReference type="Gene3D" id="3.40.605.10">
    <property type="entry name" value="Aldehyde Dehydrogenase, Chain A, domain 1"/>
    <property type="match status" value="1"/>
</dbReference>
<dbReference type="PANTHER" id="PTHR42862">
    <property type="entry name" value="DELTA-1-PYRROLINE-5-CARBOXYLATE DEHYDROGENASE 1, ISOFORM A-RELATED"/>
    <property type="match status" value="1"/>
</dbReference>
<dbReference type="AlphaFoldDB" id="I0IF79"/>
<keyword evidence="3 7" id="KW-0560">Oxidoreductase</keyword>
<dbReference type="PROSITE" id="PS00070">
    <property type="entry name" value="ALDEHYDE_DEHYDR_CYS"/>
    <property type="match status" value="1"/>
</dbReference>
<protein>
    <recommendedName>
        <fullName evidence="2">L-glutamate gamma-semialdehyde dehydrogenase</fullName>
        <ecNumber evidence="2">1.2.1.88</ecNumber>
    </recommendedName>
</protein>
<dbReference type="InterPro" id="IPR016163">
    <property type="entry name" value="Ald_DH_C"/>
</dbReference>
<dbReference type="GO" id="GO:0003842">
    <property type="term" value="F:L-glutamate gamma-semialdehyde dehydrogenase activity"/>
    <property type="evidence" value="ECO:0007669"/>
    <property type="project" value="UniProtKB-EC"/>
</dbReference>
<dbReference type="Proteomes" id="UP000007881">
    <property type="component" value="Chromosome"/>
</dbReference>
<dbReference type="PATRIC" id="fig|1142394.8.peg.1808"/>